<dbReference type="SUPFAM" id="SSF69369">
    <property type="entry name" value="Cloacin translocation domain"/>
    <property type="match status" value="1"/>
</dbReference>
<sequence length="244" mass="26455">MATVDLPVRGFITTDDDGKQSVNFVRTGVGGVSPSVPVFRPVRDEQTGLDKITLPAMAGVPARTILINPVPSGPAAPTHTGNGSPVPSTPVHTGTGVRQADSIVVTTFPADVVQELQDFILWQPDALETGVEAIYVMASDPLDSGRFTRQQLDKKYKHASDFGVADTRKNRETLTKYRDALEAHLKDKDTVEKGTYRREKGSKVFFNSKTNNVVALDKNGVFISGWHLTPGTPQYNSYISTGVL</sequence>
<organism evidence="7 8">
    <name type="scientific">Serratia entomophila</name>
    <dbReference type="NCBI Taxonomy" id="42906"/>
    <lineage>
        <taxon>Bacteria</taxon>
        <taxon>Pseudomonadati</taxon>
        <taxon>Pseudomonadota</taxon>
        <taxon>Gammaproteobacteria</taxon>
        <taxon>Enterobacterales</taxon>
        <taxon>Yersiniaceae</taxon>
        <taxon>Serratia</taxon>
    </lineage>
</organism>
<feature type="region of interest" description="Disordered" evidence="4">
    <location>
        <begin position="69"/>
        <end position="95"/>
    </location>
</feature>
<evidence type="ECO:0000256" key="4">
    <source>
        <dbReference type="SAM" id="MobiDB-lite"/>
    </source>
</evidence>
<dbReference type="InterPro" id="IPR037178">
    <property type="entry name" value="ColicinD_C_sf"/>
</dbReference>
<dbReference type="InterPro" id="IPR036302">
    <property type="entry name" value="Pyosin/cloacin_T_dom_sf"/>
</dbReference>
<keyword evidence="2" id="KW-0044">Antibiotic</keyword>
<evidence type="ECO:0000256" key="1">
    <source>
        <dbReference type="ARBA" id="ARBA00022529"/>
    </source>
</evidence>
<evidence type="ECO:0000259" key="5">
    <source>
        <dbReference type="Pfam" id="PF06958"/>
    </source>
</evidence>
<dbReference type="Pfam" id="PF11429">
    <property type="entry name" value="Colicin_D"/>
    <property type="match status" value="1"/>
</dbReference>
<evidence type="ECO:0000313" key="7">
    <source>
        <dbReference type="EMBL" id="USV03255.1"/>
    </source>
</evidence>
<proteinExistence type="predicted"/>
<dbReference type="EMBL" id="CP074347">
    <property type="protein sequence ID" value="USV03255.1"/>
    <property type="molecule type" value="Genomic_DNA"/>
</dbReference>
<keyword evidence="1" id="KW-0929">Antimicrobial</keyword>
<dbReference type="InterPro" id="IPR038233">
    <property type="entry name" value="Colicin_D/E5_nuclease"/>
</dbReference>
<protein>
    <submittedName>
        <fullName evidence="7">S-type pyocin domain-containing protein</fullName>
    </submittedName>
</protein>
<dbReference type="SUPFAM" id="SSF102824">
    <property type="entry name" value="Colicin D/E5 nuclease domain"/>
    <property type="match status" value="1"/>
</dbReference>
<evidence type="ECO:0000313" key="8">
    <source>
        <dbReference type="Proteomes" id="UP001056873"/>
    </source>
</evidence>
<evidence type="ECO:0000256" key="2">
    <source>
        <dbReference type="ARBA" id="ARBA00023022"/>
    </source>
</evidence>
<dbReference type="InterPro" id="IPR024440">
    <property type="entry name" value="ColicinD_C"/>
</dbReference>
<keyword evidence="3" id="KW-0078">Bacteriocin</keyword>
<dbReference type="Pfam" id="PF06958">
    <property type="entry name" value="Pyocin_S"/>
    <property type="match status" value="1"/>
</dbReference>
<evidence type="ECO:0000256" key="3">
    <source>
        <dbReference type="ARBA" id="ARBA00023048"/>
    </source>
</evidence>
<feature type="domain" description="Pyosin/cloacin translocation" evidence="5">
    <location>
        <begin position="1"/>
        <end position="137"/>
    </location>
</feature>
<keyword evidence="8" id="KW-1185">Reference proteome</keyword>
<dbReference type="InterPro" id="IPR016128">
    <property type="entry name" value="Pyosin/cloacin_T_dom"/>
</dbReference>
<dbReference type="Proteomes" id="UP001056873">
    <property type="component" value="Chromosome"/>
</dbReference>
<reference evidence="7" key="1">
    <citation type="journal article" date="2022" name="BMC Genomics">
        <title>Genome sequence of the entomopathogenic Serratia entomophila isolate 626 and characterisation of the species specific itaconate degradation pathway.</title>
        <authorList>
            <person name="Vaughan A.L."/>
            <person name="Altermann E."/>
            <person name="Glare T.R."/>
            <person name="Hurst M.R.H."/>
        </authorList>
    </citation>
    <scope>NUCLEOTIDE SEQUENCE</scope>
    <source>
        <strain evidence="7">626</strain>
    </source>
</reference>
<dbReference type="Gene3D" id="3.10.450.200">
    <property type="match status" value="1"/>
</dbReference>
<feature type="compositionally biased region" description="Polar residues" evidence="4">
    <location>
        <begin position="79"/>
        <end position="92"/>
    </location>
</feature>
<gene>
    <name evidence="7" type="ORF">KFQ06_09920</name>
</gene>
<accession>A0ABY5D053</accession>
<name>A0ABY5D053_9GAMM</name>
<evidence type="ECO:0000259" key="6">
    <source>
        <dbReference type="Pfam" id="PF11429"/>
    </source>
</evidence>
<feature type="domain" description="Colicin D C-terminal" evidence="6">
    <location>
        <begin position="151"/>
        <end position="229"/>
    </location>
</feature>